<protein>
    <submittedName>
        <fullName evidence="1">Uncharacterized protein</fullName>
    </submittedName>
</protein>
<dbReference type="Proteomes" id="UP000192578">
    <property type="component" value="Unassembled WGS sequence"/>
</dbReference>
<name>A0A9X6NJ00_HYPEX</name>
<evidence type="ECO:0000313" key="2">
    <source>
        <dbReference type="Proteomes" id="UP000192578"/>
    </source>
</evidence>
<dbReference type="EMBL" id="MTYJ01000504">
    <property type="protein sequence ID" value="OWA55002.1"/>
    <property type="molecule type" value="Genomic_DNA"/>
</dbReference>
<reference evidence="2" key="1">
    <citation type="submission" date="2017-01" db="EMBL/GenBank/DDBJ databases">
        <title>Comparative genomics of anhydrobiosis in the tardigrade Hypsibius dujardini.</title>
        <authorList>
            <person name="Yoshida Y."/>
            <person name="Koutsovoulos G."/>
            <person name="Laetsch D."/>
            <person name="Stevens L."/>
            <person name="Kumar S."/>
            <person name="Horikawa D."/>
            <person name="Ishino K."/>
            <person name="Komine S."/>
            <person name="Tomita M."/>
            <person name="Blaxter M."/>
            <person name="Arakawa K."/>
        </authorList>
    </citation>
    <scope>NUCLEOTIDE SEQUENCE [LARGE SCALE GENOMIC DNA]</scope>
    <source>
        <strain evidence="2">Z151</strain>
    </source>
</reference>
<dbReference type="AlphaFoldDB" id="A0A9X6NJ00"/>
<accession>A0A9X6NJ00</accession>
<gene>
    <name evidence="1" type="ORF">BV898_19387</name>
</gene>
<proteinExistence type="predicted"/>
<sequence>MLEEISPMSETEFADLIQGKKVASRHFGALLNLTDGDLQSLQRRAFGLRAAVTRAMPNVTDSHHRISENYGILIAATEMFLTKTASQEWIPKVETHVLQRVLPDASPYYRFKAQTEVRFQARTSDPGSSECAGLAREFCSAVAVLRKRFPIETASPDMDSVASDEELSVFGIPSVRTRSKTTKDVTGAEAAVAQRGSQSTNALFKKTSKVALLPIQPQLPSASKKTKWECNKCHNVNDDDGNSKTYPCTVCKKRFHISCQAIDTKYWPDRLNAKGRHCKECQLEGKL</sequence>
<comment type="caution">
    <text evidence="1">The sequence shown here is derived from an EMBL/GenBank/DDBJ whole genome shotgun (WGS) entry which is preliminary data.</text>
</comment>
<keyword evidence="2" id="KW-1185">Reference proteome</keyword>
<evidence type="ECO:0000313" key="1">
    <source>
        <dbReference type="EMBL" id="OWA55002.1"/>
    </source>
</evidence>
<organism evidence="1 2">
    <name type="scientific">Hypsibius exemplaris</name>
    <name type="common">Freshwater tardigrade</name>
    <dbReference type="NCBI Taxonomy" id="2072580"/>
    <lineage>
        <taxon>Eukaryota</taxon>
        <taxon>Metazoa</taxon>
        <taxon>Ecdysozoa</taxon>
        <taxon>Tardigrada</taxon>
        <taxon>Eutardigrada</taxon>
        <taxon>Parachela</taxon>
        <taxon>Hypsibioidea</taxon>
        <taxon>Hypsibiidae</taxon>
        <taxon>Hypsibius</taxon>
    </lineage>
</organism>